<proteinExistence type="predicted"/>
<dbReference type="PROSITE" id="PS50893">
    <property type="entry name" value="ABC_TRANSPORTER_2"/>
    <property type="match status" value="1"/>
</dbReference>
<dbReference type="SUPFAM" id="SSF52540">
    <property type="entry name" value="P-loop containing nucleoside triphosphate hydrolases"/>
    <property type="match status" value="1"/>
</dbReference>
<feature type="domain" description="ABC transporter" evidence="4">
    <location>
        <begin position="8"/>
        <end position="245"/>
    </location>
</feature>
<dbReference type="PATRIC" id="fig|1560234.3.peg.2403"/>
<keyword evidence="2" id="KW-0547">Nucleotide-binding</keyword>
<dbReference type="EMBL" id="JXMS01000036">
    <property type="protein sequence ID" value="OBQ45901.1"/>
    <property type="molecule type" value="Genomic_DNA"/>
</dbReference>
<dbReference type="Proteomes" id="UP000091979">
    <property type="component" value="Unassembled WGS sequence"/>
</dbReference>
<evidence type="ECO:0000256" key="2">
    <source>
        <dbReference type="ARBA" id="ARBA00022741"/>
    </source>
</evidence>
<dbReference type="STRING" id="1560234.SP90_15545"/>
<protein>
    <submittedName>
        <fullName evidence="5">ABC transporter ATP-binding protein</fullName>
    </submittedName>
</protein>
<dbReference type="GO" id="GO:0016887">
    <property type="term" value="F:ATP hydrolysis activity"/>
    <property type="evidence" value="ECO:0007669"/>
    <property type="project" value="InterPro"/>
</dbReference>
<dbReference type="RefSeq" id="WP_066858451.1">
    <property type="nucleotide sequence ID" value="NZ_JXMS01000036.1"/>
</dbReference>
<dbReference type="OrthoDB" id="9809450at2"/>
<dbReference type="PROSITE" id="PS00211">
    <property type="entry name" value="ABC_TRANSPORTER_1"/>
    <property type="match status" value="1"/>
</dbReference>
<evidence type="ECO:0000313" key="5">
    <source>
        <dbReference type="EMBL" id="OBQ45901.1"/>
    </source>
</evidence>
<dbReference type="SMART" id="SM00382">
    <property type="entry name" value="AAA"/>
    <property type="match status" value="1"/>
</dbReference>
<dbReference type="PANTHER" id="PTHR43023:SF6">
    <property type="entry name" value="INTERMEMBRANE PHOSPHOLIPID TRANSPORT SYSTEM ATP-BINDING PROTEIN MLAF"/>
    <property type="match status" value="1"/>
</dbReference>
<evidence type="ECO:0000256" key="1">
    <source>
        <dbReference type="ARBA" id="ARBA00022448"/>
    </source>
</evidence>
<dbReference type="PANTHER" id="PTHR43023">
    <property type="entry name" value="PROTEIN TRIGALACTOSYLDIACYLGLYCEROL 3, CHLOROPLASTIC"/>
    <property type="match status" value="1"/>
</dbReference>
<dbReference type="GO" id="GO:0005524">
    <property type="term" value="F:ATP binding"/>
    <property type="evidence" value="ECO:0007669"/>
    <property type="project" value="UniProtKB-KW"/>
</dbReference>
<keyword evidence="3 5" id="KW-0067">ATP-binding</keyword>
<name>A0A1B7X959_9BACT</name>
<accession>A0A1B7X959</accession>
<comment type="caution">
    <text evidence="5">The sequence shown here is derived from an EMBL/GenBank/DDBJ whole genome shotgun (WGS) entry which is preliminary data.</text>
</comment>
<organism evidence="5 6">
    <name type="scientific">Halodesulfovibrio spirochaetisodalis</name>
    <dbReference type="NCBI Taxonomy" id="1560234"/>
    <lineage>
        <taxon>Bacteria</taxon>
        <taxon>Pseudomonadati</taxon>
        <taxon>Thermodesulfobacteriota</taxon>
        <taxon>Desulfovibrionia</taxon>
        <taxon>Desulfovibrionales</taxon>
        <taxon>Desulfovibrionaceae</taxon>
        <taxon>Halodesulfovibrio</taxon>
    </lineage>
</organism>
<gene>
    <name evidence="5" type="ORF">SP90_15545</name>
</gene>
<evidence type="ECO:0000313" key="6">
    <source>
        <dbReference type="Proteomes" id="UP000091979"/>
    </source>
</evidence>
<dbReference type="InterPro" id="IPR027417">
    <property type="entry name" value="P-loop_NTPase"/>
</dbReference>
<dbReference type="AlphaFoldDB" id="A0A1B7X959"/>
<keyword evidence="1" id="KW-0813">Transport</keyword>
<dbReference type="Gene3D" id="3.40.50.300">
    <property type="entry name" value="P-loop containing nucleotide triphosphate hydrolases"/>
    <property type="match status" value="1"/>
</dbReference>
<dbReference type="InterPro" id="IPR003439">
    <property type="entry name" value="ABC_transporter-like_ATP-bd"/>
</dbReference>
<sequence>MSTTTWDIELHNLSGGYNQTRILKGINGSLPAGKISVILGGSGCGKSTLLRHILGLNRPMEGSIRIGGHDFFTLDKSQFRKIRRRMGVLFQDGALLGSLTLGENVGLPLAEHTKLPKETIRKIVLHKLGLVGLAEYIDYYPNELSGGMRKRAGLARAIVMDPQILLCDEPTSGLDPINAAEMDQLLLSMKKHFPSMSIIVVSHDLESLNHIADNVLVINKGQAAYCGDLEGLQNSDDPYLKQLLSRQPNNIEQPAVSLGADIQAELSNWLR</sequence>
<keyword evidence="6" id="KW-1185">Reference proteome</keyword>
<evidence type="ECO:0000259" key="4">
    <source>
        <dbReference type="PROSITE" id="PS50893"/>
    </source>
</evidence>
<reference evidence="5 6" key="1">
    <citation type="submission" date="2015-01" db="EMBL/GenBank/DDBJ databases">
        <title>Desulfovibrio sp. JC271 draft genome sequence.</title>
        <authorList>
            <person name="Shivani Y."/>
            <person name="Subhash Y."/>
            <person name="Sasikala C."/>
            <person name="Ramana C.V."/>
        </authorList>
    </citation>
    <scope>NUCLEOTIDE SEQUENCE [LARGE SCALE GENOMIC DNA]</scope>
    <source>
        <strain evidence="5 6">JC271</strain>
    </source>
</reference>
<evidence type="ECO:0000256" key="3">
    <source>
        <dbReference type="ARBA" id="ARBA00022840"/>
    </source>
</evidence>
<dbReference type="Pfam" id="PF00005">
    <property type="entry name" value="ABC_tran"/>
    <property type="match status" value="1"/>
</dbReference>
<dbReference type="InterPro" id="IPR017871">
    <property type="entry name" value="ABC_transporter-like_CS"/>
</dbReference>
<dbReference type="InterPro" id="IPR003593">
    <property type="entry name" value="AAA+_ATPase"/>
</dbReference>